<dbReference type="Pfam" id="PF03865">
    <property type="entry name" value="ShlB"/>
    <property type="match status" value="1"/>
</dbReference>
<organism evidence="7 8">
    <name type="scientific">Zoogloea oryzae</name>
    <dbReference type="NCBI Taxonomy" id="310767"/>
    <lineage>
        <taxon>Bacteria</taxon>
        <taxon>Pseudomonadati</taxon>
        <taxon>Pseudomonadota</taxon>
        <taxon>Betaproteobacteria</taxon>
        <taxon>Rhodocyclales</taxon>
        <taxon>Zoogloeaceae</taxon>
        <taxon>Zoogloea</taxon>
    </lineage>
</organism>
<keyword evidence="8" id="KW-1185">Reference proteome</keyword>
<proteinExistence type="predicted"/>
<dbReference type="InterPro" id="IPR005565">
    <property type="entry name" value="Hemolysn_activator_HlyB_C"/>
</dbReference>
<evidence type="ECO:0000256" key="1">
    <source>
        <dbReference type="ARBA" id="ARBA00022452"/>
    </source>
</evidence>
<evidence type="ECO:0000256" key="3">
    <source>
        <dbReference type="ARBA" id="ARBA00023237"/>
    </source>
</evidence>
<feature type="domain" description="ShlB POTRA" evidence="6">
    <location>
        <begin position="135"/>
        <end position="189"/>
    </location>
</feature>
<dbReference type="Pfam" id="PF17287">
    <property type="entry name" value="POTRA_3"/>
    <property type="match status" value="1"/>
</dbReference>
<dbReference type="InterPro" id="IPR035251">
    <property type="entry name" value="ShlB_POTRA"/>
</dbReference>
<dbReference type="InterPro" id="IPR051544">
    <property type="entry name" value="TPS_OM_transporter"/>
</dbReference>
<dbReference type="InterPro" id="IPR013686">
    <property type="entry name" value="Polypept-transport_assoc_ShlB"/>
</dbReference>
<reference evidence="8" key="1">
    <citation type="journal article" date="2019" name="Int. J. Syst. Evol. Microbiol.">
        <title>The Global Catalogue of Microorganisms (GCM) 10K type strain sequencing project: providing services to taxonomists for standard genome sequencing and annotation.</title>
        <authorList>
            <consortium name="The Broad Institute Genomics Platform"/>
            <consortium name="The Broad Institute Genome Sequencing Center for Infectious Disease"/>
            <person name="Wu L."/>
            <person name="Ma J."/>
        </authorList>
    </citation>
    <scope>NUCLEOTIDE SEQUENCE [LARGE SCALE GENOMIC DNA]</scope>
    <source>
        <strain evidence="8">NBRC 102407</strain>
    </source>
</reference>
<evidence type="ECO:0000313" key="7">
    <source>
        <dbReference type="EMBL" id="GLT22260.1"/>
    </source>
</evidence>
<dbReference type="Gene3D" id="2.40.160.50">
    <property type="entry name" value="membrane protein fhac: a member of the omp85/tpsb transporter family"/>
    <property type="match status" value="1"/>
</dbReference>
<evidence type="ECO:0000256" key="2">
    <source>
        <dbReference type="ARBA" id="ARBA00022692"/>
    </source>
</evidence>
<feature type="domain" description="Haemolysin activator HlyB C-terminal" evidence="4">
    <location>
        <begin position="198"/>
        <end position="513"/>
    </location>
</feature>
<comment type="caution">
    <text evidence="7">The sequence shown here is derived from an EMBL/GenBank/DDBJ whole genome shotgun (WGS) entry which is preliminary data.</text>
</comment>
<evidence type="ECO:0000313" key="8">
    <source>
        <dbReference type="Proteomes" id="UP001157167"/>
    </source>
</evidence>
<dbReference type="PIRSF" id="PIRSF029745">
    <property type="entry name" value="FhaC"/>
    <property type="match status" value="1"/>
</dbReference>
<keyword evidence="1" id="KW-0472">Membrane</keyword>
<keyword evidence="3" id="KW-0998">Cell outer membrane</keyword>
<dbReference type="EMBL" id="BSPX01000021">
    <property type="protein sequence ID" value="GLT22260.1"/>
    <property type="molecule type" value="Genomic_DNA"/>
</dbReference>
<evidence type="ECO:0000259" key="4">
    <source>
        <dbReference type="Pfam" id="PF03865"/>
    </source>
</evidence>
<keyword evidence="1" id="KW-1134">Transmembrane beta strand</keyword>
<dbReference type="Gene3D" id="3.10.20.310">
    <property type="entry name" value="membrane protein fhac"/>
    <property type="match status" value="1"/>
</dbReference>
<dbReference type="Proteomes" id="UP001157167">
    <property type="component" value="Unassembled WGS sequence"/>
</dbReference>
<dbReference type="Pfam" id="PF08479">
    <property type="entry name" value="POTRA_2"/>
    <property type="match status" value="1"/>
</dbReference>
<keyword evidence="2" id="KW-0812">Transmembrane</keyword>
<dbReference type="PANTHER" id="PTHR34597:SF3">
    <property type="entry name" value="OUTER MEMBRANE TRANSPORTER CDIB"/>
    <property type="match status" value="1"/>
</dbReference>
<name>A0ABQ6FC13_9RHOO</name>
<evidence type="ECO:0000259" key="5">
    <source>
        <dbReference type="Pfam" id="PF08479"/>
    </source>
</evidence>
<dbReference type="PANTHER" id="PTHR34597">
    <property type="entry name" value="SLR1661 PROTEIN"/>
    <property type="match status" value="1"/>
</dbReference>
<sequence length="549" mass="59440">MALVGAHAQSPTDELLRQQDRERHLRELLERAPDVRLERAVRADDQPLVQGETPCFLIQRIDLVGGSADFSWVLAAIDRPEGPATGRCLGSGAINQVMTRLQNRLISRGFVTSRIVAGPQDLNSGVLTLTLVPGRIREIRTADGKDLSVGLRAALPLEAGNLLNLRDIEQGLENLRRVPTADADIQILPPRDDQARPGESDLVLDWRQERWARVNLGLDDSGTKATGRFIGSFTLSIDNGLGLNDLAYISLNHDLGGGVAGSRGTRGYTTHYSVPVGYWLLGATASGTTYHQAVAGATQTYRYGGESENGELRLTRLFHRDAASKTSGYLKAWVRQSNNYIDDTEILVQRRRTAGWEAGLSHRAFLGSASVDLDLANRRGTGAFGALPSPEEPFGEGSARAGIWTVGVQLGVPFRLGDLGFRYLAAGRLQRSDGPLVPQDRFAIGGRYTVRGFDGEMLLTGDRGWLWRNDLALSLRDTGAELYLGADVGAVSGRSTTHLIGRRLAGGVIGVRGYIASVTYDVFAGAPLSRPRGFASPEGLMGFTLGWSW</sequence>
<protein>
    <submittedName>
        <fullName evidence="7">Hemolysin secretion/activation protein, ShlB/FhaC/HecB family</fullName>
    </submittedName>
</protein>
<gene>
    <name evidence="7" type="ORF">GCM10007933_17190</name>
</gene>
<accession>A0ABQ6FC13</accession>
<feature type="domain" description="Polypeptide-transport-associated ShlB-type" evidence="5">
    <location>
        <begin position="56"/>
        <end position="134"/>
    </location>
</feature>
<evidence type="ECO:0000259" key="6">
    <source>
        <dbReference type="Pfam" id="PF17287"/>
    </source>
</evidence>
<dbReference type="InterPro" id="IPR027282">
    <property type="entry name" value="TPS"/>
</dbReference>